<gene>
    <name evidence="5" type="ORF">EMQ25_15875</name>
</gene>
<reference evidence="5 6" key="1">
    <citation type="journal article" date="2016" name="Int. J. Syst. Evol. Microbiol.">
        <title>Arsenicitalea aurantiaca gen. nov., sp. nov., a new member of the family Hyphomicrobiaceae, isolated from high-arsenic sediment.</title>
        <authorList>
            <person name="Mu Y."/>
            <person name="Zhou L."/>
            <person name="Zeng X.C."/>
            <person name="Liu L."/>
            <person name="Pan Y."/>
            <person name="Chen X."/>
            <person name="Wang J."/>
            <person name="Li S."/>
            <person name="Li W.J."/>
            <person name="Wang Y."/>
        </authorList>
    </citation>
    <scope>NUCLEOTIDE SEQUENCE [LARGE SCALE GENOMIC DNA]</scope>
    <source>
        <strain evidence="5 6">42-50</strain>
    </source>
</reference>
<evidence type="ECO:0000313" key="5">
    <source>
        <dbReference type="EMBL" id="RUT28865.1"/>
    </source>
</evidence>
<evidence type="ECO:0000256" key="3">
    <source>
        <dbReference type="ARBA" id="ARBA00023163"/>
    </source>
</evidence>
<dbReference type="PROSITE" id="PS50949">
    <property type="entry name" value="HTH_GNTR"/>
    <property type="match status" value="1"/>
</dbReference>
<dbReference type="SMART" id="SM00345">
    <property type="entry name" value="HTH_GNTR"/>
    <property type="match status" value="1"/>
</dbReference>
<evidence type="ECO:0000256" key="2">
    <source>
        <dbReference type="ARBA" id="ARBA00023125"/>
    </source>
</evidence>
<dbReference type="Gene3D" id="1.20.120.530">
    <property type="entry name" value="GntR ligand-binding domain-like"/>
    <property type="match status" value="1"/>
</dbReference>
<dbReference type="Gene3D" id="1.10.10.10">
    <property type="entry name" value="Winged helix-like DNA-binding domain superfamily/Winged helix DNA-binding domain"/>
    <property type="match status" value="1"/>
</dbReference>
<keyword evidence="3" id="KW-0804">Transcription</keyword>
<dbReference type="PANTHER" id="PTHR43537">
    <property type="entry name" value="TRANSCRIPTIONAL REGULATOR, GNTR FAMILY"/>
    <property type="match status" value="1"/>
</dbReference>
<dbReference type="SUPFAM" id="SSF48008">
    <property type="entry name" value="GntR ligand-binding domain-like"/>
    <property type="match status" value="1"/>
</dbReference>
<dbReference type="Pfam" id="PF00392">
    <property type="entry name" value="GntR"/>
    <property type="match status" value="1"/>
</dbReference>
<dbReference type="GO" id="GO:0003700">
    <property type="term" value="F:DNA-binding transcription factor activity"/>
    <property type="evidence" value="ECO:0007669"/>
    <property type="project" value="InterPro"/>
</dbReference>
<proteinExistence type="predicted"/>
<dbReference type="PRINTS" id="PR00035">
    <property type="entry name" value="HTHGNTR"/>
</dbReference>
<dbReference type="InterPro" id="IPR011711">
    <property type="entry name" value="GntR_C"/>
</dbReference>
<dbReference type="RefSeq" id="WP_127189589.1">
    <property type="nucleotide sequence ID" value="NZ_RZNJ01000006.1"/>
</dbReference>
<keyword evidence="2" id="KW-0238">DNA-binding</keyword>
<evidence type="ECO:0000313" key="6">
    <source>
        <dbReference type="Proteomes" id="UP000281547"/>
    </source>
</evidence>
<protein>
    <submittedName>
        <fullName evidence="5">GntR family transcriptional regulator</fullName>
    </submittedName>
</protein>
<dbReference type="InterPro" id="IPR036388">
    <property type="entry name" value="WH-like_DNA-bd_sf"/>
</dbReference>
<evidence type="ECO:0000259" key="4">
    <source>
        <dbReference type="PROSITE" id="PS50949"/>
    </source>
</evidence>
<comment type="caution">
    <text evidence="5">The sequence shown here is derived from an EMBL/GenBank/DDBJ whole genome shotgun (WGS) entry which is preliminary data.</text>
</comment>
<dbReference type="InterPro" id="IPR000524">
    <property type="entry name" value="Tscrpt_reg_HTH_GntR"/>
</dbReference>
<organism evidence="5 6">
    <name type="scientific">Arsenicitalea aurantiaca</name>
    <dbReference type="NCBI Taxonomy" id="1783274"/>
    <lineage>
        <taxon>Bacteria</taxon>
        <taxon>Pseudomonadati</taxon>
        <taxon>Pseudomonadota</taxon>
        <taxon>Alphaproteobacteria</taxon>
        <taxon>Hyphomicrobiales</taxon>
        <taxon>Devosiaceae</taxon>
        <taxon>Arsenicitalea</taxon>
    </lineage>
</organism>
<sequence length="234" mass="25546">MSVITPERTETPSAAPRGQLHIQTVGRLREMIMNGVLPPGARLREVQLCGALGVSRTPVREALRTLAAEGLVDLLPNKSVVVARLRAPDIVHLYRVFGALEGLAGELACARVTADEIAEIGRLLSEMVDLHAKADRTGYMAINHAIHRRVVEISANPILEAQWRTLLPRVERARALANLDRDRWSAALFEHSKMFAALAGRDGPLLNRLTREHFLNGLPSTTAQAERAAEGPTG</sequence>
<dbReference type="OrthoDB" id="8114900at2"/>
<keyword evidence="6" id="KW-1185">Reference proteome</keyword>
<dbReference type="Proteomes" id="UP000281547">
    <property type="component" value="Unassembled WGS sequence"/>
</dbReference>
<evidence type="ECO:0000256" key="1">
    <source>
        <dbReference type="ARBA" id="ARBA00023015"/>
    </source>
</evidence>
<dbReference type="PANTHER" id="PTHR43537:SF50">
    <property type="entry name" value="TRANSCRIPTIONAL REGULATORY PROTEIN"/>
    <property type="match status" value="1"/>
</dbReference>
<feature type="domain" description="HTH gntR-type" evidence="4">
    <location>
        <begin position="18"/>
        <end position="85"/>
    </location>
</feature>
<keyword evidence="1" id="KW-0805">Transcription regulation</keyword>
<dbReference type="SMART" id="SM00895">
    <property type="entry name" value="FCD"/>
    <property type="match status" value="1"/>
</dbReference>
<dbReference type="InterPro" id="IPR036390">
    <property type="entry name" value="WH_DNA-bd_sf"/>
</dbReference>
<name>A0A433X472_9HYPH</name>
<accession>A0A433X472</accession>
<dbReference type="EMBL" id="RZNJ01000006">
    <property type="protein sequence ID" value="RUT28865.1"/>
    <property type="molecule type" value="Genomic_DNA"/>
</dbReference>
<dbReference type="SUPFAM" id="SSF46785">
    <property type="entry name" value="Winged helix' DNA-binding domain"/>
    <property type="match status" value="1"/>
</dbReference>
<dbReference type="InterPro" id="IPR008920">
    <property type="entry name" value="TF_FadR/GntR_C"/>
</dbReference>
<dbReference type="CDD" id="cd07377">
    <property type="entry name" value="WHTH_GntR"/>
    <property type="match status" value="1"/>
</dbReference>
<dbReference type="GO" id="GO:0003677">
    <property type="term" value="F:DNA binding"/>
    <property type="evidence" value="ECO:0007669"/>
    <property type="project" value="UniProtKB-KW"/>
</dbReference>
<dbReference type="Pfam" id="PF07729">
    <property type="entry name" value="FCD"/>
    <property type="match status" value="1"/>
</dbReference>
<dbReference type="AlphaFoldDB" id="A0A433X472"/>